<evidence type="ECO:0000259" key="1">
    <source>
        <dbReference type="SMART" id="SM00605"/>
    </source>
</evidence>
<dbReference type="SMART" id="SM00605">
    <property type="entry name" value="CW"/>
    <property type="match status" value="1"/>
</dbReference>
<name>A0A8R1E8A7_CAEJA</name>
<dbReference type="AlphaFoldDB" id="A0A8R1E8A7"/>
<sequence length="146" mass="16774">MVMTYGVPVTYSGYSNLSLDWDDCVKACYSNSSCIVVYEEDCQMFAIGQISKVEKLTSGTKIAFRLYKNTTLTCPAKDTMIESPFLSYSEPYWTLPTCPENFTLFSRDEGYWCMQFDEMQFSGAEKCCFLHEMNKENLTKNANCMK</sequence>
<proteinExistence type="predicted"/>
<evidence type="ECO:0000313" key="2">
    <source>
        <dbReference type="EnsemblMetazoa" id="CJA23251.1"/>
    </source>
</evidence>
<dbReference type="EnsemblMetazoa" id="CJA23251.1">
    <property type="protein sequence ID" value="CJA23251.1"/>
    <property type="gene ID" value="WBGene00178823"/>
</dbReference>
<feature type="domain" description="PAN-3" evidence="1">
    <location>
        <begin position="1"/>
        <end position="102"/>
    </location>
</feature>
<keyword evidence="3" id="KW-1185">Reference proteome</keyword>
<dbReference type="PANTHER" id="PTHR47629:SF11">
    <property type="entry name" value="PAN-3 DOMAIN-CONTAINING PROTEIN"/>
    <property type="match status" value="1"/>
</dbReference>
<organism evidence="2 3">
    <name type="scientific">Caenorhabditis japonica</name>
    <dbReference type="NCBI Taxonomy" id="281687"/>
    <lineage>
        <taxon>Eukaryota</taxon>
        <taxon>Metazoa</taxon>
        <taxon>Ecdysozoa</taxon>
        <taxon>Nematoda</taxon>
        <taxon>Chromadorea</taxon>
        <taxon>Rhabditida</taxon>
        <taxon>Rhabditina</taxon>
        <taxon>Rhabditomorpha</taxon>
        <taxon>Rhabditoidea</taxon>
        <taxon>Rhabditidae</taxon>
        <taxon>Peloderinae</taxon>
        <taxon>Caenorhabditis</taxon>
    </lineage>
</organism>
<dbReference type="Pfam" id="PF08277">
    <property type="entry name" value="PAN_3"/>
    <property type="match status" value="1"/>
</dbReference>
<dbReference type="Proteomes" id="UP000005237">
    <property type="component" value="Unassembled WGS sequence"/>
</dbReference>
<reference evidence="3" key="1">
    <citation type="submission" date="2010-08" db="EMBL/GenBank/DDBJ databases">
        <authorList>
            <consortium name="Caenorhabditis japonica Sequencing Consortium"/>
            <person name="Wilson R.K."/>
        </authorList>
    </citation>
    <scope>NUCLEOTIDE SEQUENCE [LARGE SCALE GENOMIC DNA]</scope>
    <source>
        <strain evidence="3">DF5081</strain>
    </source>
</reference>
<dbReference type="InterPro" id="IPR006583">
    <property type="entry name" value="PAN-3_domain"/>
</dbReference>
<reference evidence="2" key="2">
    <citation type="submission" date="2022-06" db="UniProtKB">
        <authorList>
            <consortium name="EnsemblMetazoa"/>
        </authorList>
    </citation>
    <scope>IDENTIFICATION</scope>
    <source>
        <strain evidence="2">DF5081</strain>
    </source>
</reference>
<accession>A0A8R1E8A7</accession>
<dbReference type="PANTHER" id="PTHR47629">
    <property type="entry name" value="C-TYPE LECTIN-RELATED"/>
    <property type="match status" value="1"/>
</dbReference>
<evidence type="ECO:0000313" key="3">
    <source>
        <dbReference type="Proteomes" id="UP000005237"/>
    </source>
</evidence>
<protein>
    <submittedName>
        <fullName evidence="2">CW domain-containing protein</fullName>
    </submittedName>
</protein>